<dbReference type="Proteomes" id="UP000296706">
    <property type="component" value="Chromosome"/>
</dbReference>
<feature type="domain" description="Sulfatase N-terminal" evidence="2">
    <location>
        <begin position="4"/>
        <end position="311"/>
    </location>
</feature>
<accession>A0A4D6H7U0</accession>
<dbReference type="CDD" id="cd16148">
    <property type="entry name" value="sulfatase_like"/>
    <property type="match status" value="1"/>
</dbReference>
<evidence type="ECO:0000256" key="1">
    <source>
        <dbReference type="SAM" id="MobiDB-lite"/>
    </source>
</evidence>
<dbReference type="GeneID" id="39846578"/>
<evidence type="ECO:0000259" key="2">
    <source>
        <dbReference type="Pfam" id="PF00884"/>
    </source>
</evidence>
<gene>
    <name evidence="3" type="ORF">DV733_01880</name>
</gene>
<reference evidence="3 4" key="1">
    <citation type="journal article" date="2019" name="Nat. Commun.">
        <title>A new type of DNA phosphorothioation-based antiviral system in archaea.</title>
        <authorList>
            <person name="Xiong L."/>
            <person name="Liu S."/>
            <person name="Chen S."/>
            <person name="Xiao Y."/>
            <person name="Zhu B."/>
            <person name="Gao Y."/>
            <person name="Zhang Y."/>
            <person name="Chen B."/>
            <person name="Luo J."/>
            <person name="Deng Z."/>
            <person name="Chen X."/>
            <person name="Wang L."/>
            <person name="Chen S."/>
        </authorList>
    </citation>
    <scope>NUCLEOTIDE SEQUENCE [LARGE SCALE GENOMIC DNA]</scope>
    <source>
        <strain evidence="3 4">CBA1105</strain>
    </source>
</reference>
<dbReference type="AlphaFoldDB" id="A0A4D6H7U0"/>
<dbReference type="RefSeq" id="WP_049993488.1">
    <property type="nucleotide sequence ID" value="NZ_CP031310.1"/>
</dbReference>
<dbReference type="PANTHER" id="PTHR43751:SF3">
    <property type="entry name" value="SULFATASE N-TERMINAL DOMAIN-CONTAINING PROTEIN"/>
    <property type="match status" value="1"/>
</dbReference>
<evidence type="ECO:0000313" key="4">
    <source>
        <dbReference type="Proteomes" id="UP000296706"/>
    </source>
</evidence>
<keyword evidence="4" id="KW-1185">Reference proteome</keyword>
<dbReference type="InterPro" id="IPR052701">
    <property type="entry name" value="GAG_Ulvan_Degrading_Sulfatases"/>
</dbReference>
<dbReference type="Gene3D" id="3.40.720.10">
    <property type="entry name" value="Alkaline Phosphatase, subunit A"/>
    <property type="match status" value="1"/>
</dbReference>
<organism evidence="3 4">
    <name type="scientific">Halapricum salinum</name>
    <dbReference type="NCBI Taxonomy" id="1457250"/>
    <lineage>
        <taxon>Archaea</taxon>
        <taxon>Methanobacteriati</taxon>
        <taxon>Methanobacteriota</taxon>
        <taxon>Stenosarchaea group</taxon>
        <taxon>Halobacteria</taxon>
        <taxon>Halobacteriales</taxon>
        <taxon>Haloarculaceae</taxon>
        <taxon>Halapricum</taxon>
    </lineage>
</organism>
<dbReference type="InterPro" id="IPR017850">
    <property type="entry name" value="Alkaline_phosphatase_core_sf"/>
</dbReference>
<dbReference type="SUPFAM" id="SSF53649">
    <property type="entry name" value="Alkaline phosphatase-like"/>
    <property type="match status" value="1"/>
</dbReference>
<evidence type="ECO:0000313" key="3">
    <source>
        <dbReference type="EMBL" id="QCC50044.1"/>
    </source>
</evidence>
<dbReference type="OrthoDB" id="3164at2157"/>
<protein>
    <submittedName>
        <fullName evidence="3">Arylsulfatase</fullName>
    </submittedName>
</protein>
<name>A0A4D6H7U0_9EURY</name>
<dbReference type="KEGG" id="hsn:DV733_01880"/>
<proteinExistence type="predicted"/>
<dbReference type="EMBL" id="CP031310">
    <property type="protein sequence ID" value="QCC50044.1"/>
    <property type="molecule type" value="Genomic_DNA"/>
</dbReference>
<dbReference type="InterPro" id="IPR000917">
    <property type="entry name" value="Sulfatase_N"/>
</dbReference>
<dbReference type="Pfam" id="PF00884">
    <property type="entry name" value="Sulfatase"/>
    <property type="match status" value="1"/>
</dbReference>
<dbReference type="PANTHER" id="PTHR43751">
    <property type="entry name" value="SULFATASE"/>
    <property type="match status" value="1"/>
</dbReference>
<sequence length="425" mass="47548">MTRPNLVLLTVDALRADHLSARGYDRPTTPEIDRFAEANLDYTQAYAVSTQTREAAPPIVTGRWPEAFAANGYRQLDDPLPSRLREAGYRTGAFHSNPFLSRAYGYDQGFEAFFDDLYLGSNRLLALAQKALEKYVFDRGEYYARAPEVNERALSWIDSGDDEPFFCWNHYMDVHGPYHPPAERFADRSLSASESESLFRRSWNAPETLTDEQRTLLADAYDDELRCLDAEIGVFLDALDDRDLLSESLVVLTADHGELLGEDGLFSHPRRLREELLHVPLFVSTPEGATATFESPVSTLDVAPTLAESVGLSRNAMAGTSLLDDGVPRRVDPDRCVFASVAVERDQGVRRFAVRTAESSLRQERATETGELLAETQDGSDDDYDSLRTVLDEFVADRLGQLDGETPRVEVGSEIKSRLESLGYR</sequence>
<feature type="region of interest" description="Disordered" evidence="1">
    <location>
        <begin position="360"/>
        <end position="384"/>
    </location>
</feature>
<dbReference type="STRING" id="1457250.GCA_000755225_02672"/>